<feature type="compositionally biased region" description="Basic and acidic residues" evidence="1">
    <location>
        <begin position="34"/>
        <end position="50"/>
    </location>
</feature>
<dbReference type="Proteomes" id="UP000024842">
    <property type="component" value="Unassembled WGS sequence"/>
</dbReference>
<comment type="caution">
    <text evidence="2">The sequence shown here is derived from an EMBL/GenBank/DDBJ whole genome shotgun (WGS) entry which is preliminary data.</text>
</comment>
<evidence type="ECO:0000256" key="1">
    <source>
        <dbReference type="SAM" id="MobiDB-lite"/>
    </source>
</evidence>
<sequence>MKIRNLWNSLLHNYKFKFYIKSFFLLKGAGNSPEDGKAFKQDDGKSRYLS</sequence>
<proteinExistence type="predicted"/>
<name>A0A023DYR6_9PROT</name>
<dbReference type="EMBL" id="BAUP01000065">
    <property type="protein sequence ID" value="GAJ46145.1"/>
    <property type="molecule type" value="Genomic_DNA"/>
</dbReference>
<gene>
    <name evidence="2" type="ORF">HE1_00469</name>
</gene>
<feature type="region of interest" description="Disordered" evidence="1">
    <location>
        <begin position="31"/>
        <end position="50"/>
    </location>
</feature>
<organism evidence="2 3">
    <name type="scientific">Holospora elegans E1</name>
    <dbReference type="NCBI Taxonomy" id="1427503"/>
    <lineage>
        <taxon>Bacteria</taxon>
        <taxon>Pseudomonadati</taxon>
        <taxon>Pseudomonadota</taxon>
        <taxon>Alphaproteobacteria</taxon>
        <taxon>Holosporales</taxon>
        <taxon>Holosporaceae</taxon>
        <taxon>Holospora</taxon>
    </lineage>
</organism>
<protein>
    <submittedName>
        <fullName evidence="2">Uncharacterized protein</fullName>
    </submittedName>
</protein>
<dbReference type="RefSeq" id="WP_206537220.1">
    <property type="nucleotide sequence ID" value="NZ_BAUP01000065.1"/>
</dbReference>
<reference evidence="2 3" key="1">
    <citation type="journal article" date="2014" name="FEMS Microbiol. Lett.">
        <title>Draft genome sequences of three Holospora species (Holospora obtusa, Holospora undulata, and Holospora elegans), endonuclear symbiotic bacteria of the ciliate Paramecium caudatum.</title>
        <authorList>
            <person name="Dohra H."/>
            <person name="Tanaka K."/>
            <person name="Suzuki T."/>
            <person name="Fujishima M."/>
            <person name="Suzuki H."/>
        </authorList>
    </citation>
    <scope>NUCLEOTIDE SEQUENCE [LARGE SCALE GENOMIC DNA]</scope>
    <source>
        <strain evidence="2 3">E1</strain>
    </source>
</reference>
<keyword evidence="3" id="KW-1185">Reference proteome</keyword>
<evidence type="ECO:0000313" key="2">
    <source>
        <dbReference type="EMBL" id="GAJ46145.1"/>
    </source>
</evidence>
<accession>A0A023DYR6</accession>
<dbReference type="AlphaFoldDB" id="A0A023DYR6"/>
<evidence type="ECO:0000313" key="3">
    <source>
        <dbReference type="Proteomes" id="UP000024842"/>
    </source>
</evidence>